<name>A0A9E8MUD5_9FLAO</name>
<dbReference type="AlphaFoldDB" id="A0A9E8MUD5"/>
<evidence type="ECO:0000256" key="1">
    <source>
        <dbReference type="SAM" id="SignalP"/>
    </source>
</evidence>
<feature type="chain" id="PRO_5038475163" evidence="1">
    <location>
        <begin position="25"/>
        <end position="260"/>
    </location>
</feature>
<keyword evidence="3" id="KW-1185">Reference proteome</keyword>
<reference evidence="2" key="1">
    <citation type="submission" date="2022-11" db="EMBL/GenBank/DDBJ databases">
        <title>Lacinutrix neustonica HL-RS19T sp. nov., isolated from the surface microlayer sample of brackish Lake Shihwa.</title>
        <authorList>
            <person name="Choi J.Y."/>
            <person name="Hwang C.Y."/>
        </authorList>
    </citation>
    <scope>NUCLEOTIDE SEQUENCE</scope>
    <source>
        <strain evidence="2">HL-RS19</strain>
    </source>
</reference>
<evidence type="ECO:0000313" key="2">
    <source>
        <dbReference type="EMBL" id="WAC01120.1"/>
    </source>
</evidence>
<dbReference type="EMBL" id="CP113088">
    <property type="protein sequence ID" value="WAC01120.1"/>
    <property type="molecule type" value="Genomic_DNA"/>
</dbReference>
<gene>
    <name evidence="2" type="ORF">N7U66_13230</name>
</gene>
<dbReference type="Pfam" id="PF14125">
    <property type="entry name" value="DUF4292"/>
    <property type="match status" value="1"/>
</dbReference>
<keyword evidence="1" id="KW-0732">Signal</keyword>
<feature type="signal peptide" evidence="1">
    <location>
        <begin position="1"/>
        <end position="24"/>
    </location>
</feature>
<dbReference type="RefSeq" id="WP_267675736.1">
    <property type="nucleotide sequence ID" value="NZ_CP113088.1"/>
</dbReference>
<dbReference type="Proteomes" id="UP001164705">
    <property type="component" value="Chromosome"/>
</dbReference>
<protein>
    <submittedName>
        <fullName evidence="2">DUF4292 domain-containing protein</fullName>
    </submittedName>
</protein>
<dbReference type="InterPro" id="IPR025634">
    <property type="entry name" value="DUF4292"/>
</dbReference>
<sequence length="260" mass="29763">MRAKSISVFFILFLAMCFTGCKSAKTLVDTGALNKNLSTKQLVKEVNQGKSKFNTLASRVKIEIHETNKSKSYTVNLRLEKDKQILLSSTPISVVKALITPTRVAFYNKLDGTYFDGDFAYLSTLLGTALDFDKVQNMLLGEAILDVNAKDYRSDVVEPSYMLQPKNQLAIYELFFLFNPTHFKLDSQQIAQPEAMRLLQVDYLKYQKVQTQTLPEEMTILAVEKNEELRINLEYKSVEINEPLRFPFNIPSGYDEIKRD</sequence>
<proteinExistence type="predicted"/>
<organism evidence="2 3">
    <name type="scientific">Lacinutrix neustonica</name>
    <dbReference type="NCBI Taxonomy" id="2980107"/>
    <lineage>
        <taxon>Bacteria</taxon>
        <taxon>Pseudomonadati</taxon>
        <taxon>Bacteroidota</taxon>
        <taxon>Flavobacteriia</taxon>
        <taxon>Flavobacteriales</taxon>
        <taxon>Flavobacteriaceae</taxon>
        <taxon>Lacinutrix</taxon>
    </lineage>
</organism>
<evidence type="ECO:0000313" key="3">
    <source>
        <dbReference type="Proteomes" id="UP001164705"/>
    </source>
</evidence>
<accession>A0A9E8MUD5</accession>
<dbReference type="KEGG" id="lnu:N7U66_13230"/>
<dbReference type="Gene3D" id="2.50.20.10">
    <property type="entry name" value="Lipoprotein localisation LolA/LolB/LppX"/>
    <property type="match status" value="1"/>
</dbReference>